<dbReference type="AlphaFoldDB" id="K0TCV6"/>
<organism evidence="2 3">
    <name type="scientific">Thalassiosira oceanica</name>
    <name type="common">Marine diatom</name>
    <dbReference type="NCBI Taxonomy" id="159749"/>
    <lineage>
        <taxon>Eukaryota</taxon>
        <taxon>Sar</taxon>
        <taxon>Stramenopiles</taxon>
        <taxon>Ochrophyta</taxon>
        <taxon>Bacillariophyta</taxon>
        <taxon>Coscinodiscophyceae</taxon>
        <taxon>Thalassiosirophycidae</taxon>
        <taxon>Thalassiosirales</taxon>
        <taxon>Thalassiosiraceae</taxon>
        <taxon>Thalassiosira</taxon>
    </lineage>
</organism>
<feature type="non-terminal residue" evidence="2">
    <location>
        <position position="1"/>
    </location>
</feature>
<name>K0TCV6_THAOC</name>
<evidence type="ECO:0000313" key="2">
    <source>
        <dbReference type="EMBL" id="EJK76553.1"/>
    </source>
</evidence>
<dbReference type="Proteomes" id="UP000266841">
    <property type="component" value="Unassembled WGS sequence"/>
</dbReference>
<proteinExistence type="predicted"/>
<protein>
    <submittedName>
        <fullName evidence="2">Uncharacterized protein</fullName>
    </submittedName>
</protein>
<feature type="compositionally biased region" description="Polar residues" evidence="1">
    <location>
        <begin position="210"/>
        <end position="221"/>
    </location>
</feature>
<keyword evidence="3" id="KW-1185">Reference proteome</keyword>
<gene>
    <name evidence="2" type="ORF">THAOC_01679</name>
</gene>
<feature type="region of interest" description="Disordered" evidence="1">
    <location>
        <begin position="1"/>
        <end position="134"/>
    </location>
</feature>
<accession>K0TCV6</accession>
<evidence type="ECO:0000313" key="3">
    <source>
        <dbReference type="Proteomes" id="UP000266841"/>
    </source>
</evidence>
<feature type="compositionally biased region" description="Basic residues" evidence="1">
    <location>
        <begin position="230"/>
        <end position="242"/>
    </location>
</feature>
<reference evidence="2 3" key="1">
    <citation type="journal article" date="2012" name="Genome Biol.">
        <title>Genome and low-iron response of an oceanic diatom adapted to chronic iron limitation.</title>
        <authorList>
            <person name="Lommer M."/>
            <person name="Specht M."/>
            <person name="Roy A.S."/>
            <person name="Kraemer L."/>
            <person name="Andreson R."/>
            <person name="Gutowska M.A."/>
            <person name="Wolf J."/>
            <person name="Bergner S.V."/>
            <person name="Schilhabel M.B."/>
            <person name="Klostermeier U.C."/>
            <person name="Beiko R.G."/>
            <person name="Rosenstiel P."/>
            <person name="Hippler M."/>
            <person name="Laroche J."/>
        </authorList>
    </citation>
    <scope>NUCLEOTIDE SEQUENCE [LARGE SCALE GENOMIC DNA]</scope>
    <source>
        <strain evidence="2 3">CCMP1005</strain>
    </source>
</reference>
<evidence type="ECO:0000256" key="1">
    <source>
        <dbReference type="SAM" id="MobiDB-lite"/>
    </source>
</evidence>
<comment type="caution">
    <text evidence="2">The sequence shown here is derived from an EMBL/GenBank/DDBJ whole genome shotgun (WGS) entry which is preliminary data.</text>
</comment>
<feature type="region of interest" description="Disordered" evidence="1">
    <location>
        <begin position="153"/>
        <end position="242"/>
    </location>
</feature>
<dbReference type="EMBL" id="AGNL01002017">
    <property type="protein sequence ID" value="EJK76553.1"/>
    <property type="molecule type" value="Genomic_DNA"/>
</dbReference>
<sequence>DRRRRDGQATRAVVRPGHGHGEDGPGLGQEAHGRGGPGIRRPDEVGRRAGRCSHGGGGRGAAQAAGRARRGARRPVLGVPDLERAGSAAHGGGGAAASRGPGPAGPGRGSENAEPNNVPTEAVEEEADEMTYAPYRPSKLRYGLAHPDPVVENATLAAVEPPDSRRHLQPRAAGGHNQGAETVEGSPVLPDETQEAGIVQAEASPGEAQGDSSSEFATAQQADEDPIHVPRARPTRKHTTIN</sequence>